<keyword evidence="2" id="KW-0812">Transmembrane</keyword>
<comment type="caution">
    <text evidence="3">The sequence shown here is derived from an EMBL/GenBank/DDBJ whole genome shotgun (WGS) entry which is preliminary data.</text>
</comment>
<proteinExistence type="predicted"/>
<feature type="compositionally biased region" description="Low complexity" evidence="1">
    <location>
        <begin position="907"/>
        <end position="917"/>
    </location>
</feature>
<keyword evidence="4" id="KW-1185">Reference proteome</keyword>
<sequence length="1923" mass="203686">MSISSSVTYALLCVYCTCRATLLFMVEMLLFLPSYYLVERHDTPSVWLGRRGEAQVQPVLSSAYQYQKAEERETFSNSDSADMMKAGARVQLLDGSTRDVEDSRCILSRKAVRRIRSLHTAKESSWWWWPHVPPSVNPFFGMHLPGTPQSRPQQQRRGLSPSVYGRLSPSALKGSYEEDGRDEEDMNGSQGSWSNYTMDATPLALTKLRPLSLPSVDAAVWRDGSSVGEAAPVSLQSSLLQRTRRLQLPRALQQHPNGGDLDGEDAAYGSFNGRLSATIRDAADGGDQQPCVTDTFFDGLVVSVLVSAQRQQQPRQGSLAAVRKRTGVIAEAEGLLARWSGRQCGAAPQEAADRTASSQALAAAARERLCAAVPAWCAVVFPSLTGPSATRKGAEGASPSFRGQYGFLPPWYAVHARAQLLLALADPLVRIVAELLCCRGSRAMGASPAALTEELDDIGSVATSPATAALPEQQRRRQSASAPLPFSCLEREAWQDIGVFLLRPILLCFRLLWRLFYTIMRPPGGMLLFDCSICMTQSPASHNGAAGGGGWRPFRRLEGAMQACIDRYTTDTLHCFESLHTDTAAAATMDPSVAVMPQTGGSVPPAAHGFSQSTSTSAKATEAARTPVHMSAAPFSMPSTSAPAPACRQSVGVYWLHGRRPPMWSAAAADDLSATSVSQPPSPAPVVVLLLCPSLLQGNGLYPHTVARLSHVCQLLTLAGAWRTSFMTEDAAARSNDAELDNAFLLSSRRSATSKKAAQNREYSMDGEEAMQTSSANVQEKVCAPPLHRAAGSSRGSYHSSEAEVNEPPSPQAASSSPLSATRSATRPAVQWYAAVPVVELRVPATSPERADDISMPPLTLRDLRHVVKQLRNNLELCQAPPTGDLVTSASDAAGHAAHPDALGRSPAQGAAAEVPAAPRPRRPVYIVAVGWSEAASPLLELAITQQQQQTTTGNGGSTKGVNNDSSGAQPPARLDGIVCLSHTLSSAFQLLPEQHTEALVLKRNKHAMSSLARTARRVSHASSNSTGIGNGLCPAAAPIISSPAVPATLHAAPHMPRILSHLTTGPARLLCLLTRMQLIADALLAHRQHEEQWQEGKGALSGSGRIFGTAGVRQGGEVETATQPEYKACKRAGTSPSQAASTAAPCISLYQILHLFREAREEVNRAQRGLDRATITWTHQQQQQRRQRLQARLAQQSGGCDCVYPASTDNLPRVLSRMTDDDAELGIMRAPAAAQPSQPRPLLPSSSSFSGLAFMSGSLANALPQHGLIAAPLFKYVRAASLPGSFESLPGAAASSNAAAATVSAVPTTPVANRRDAGRETNTLTAPSLTSAGGGVGVPLSSTARDESPSTARRDCIQEPSTLWCLPHLETVTDWEELAKSPMMAEVQQQQRLEAANKTASDLRPPPSVDPTTPLGGGTVRVSRAPASVSFGSGAGAGAGGRRRFLSVPGAEAEAGRYAASGTLSGSPAFAAGNARRCTWTQMSTDDVIASCTLQVVSPTARHAARMPASGASGATQAAATLRGVSSAGNRGRTAPSLASEPLASEEFNSFYATPSSSPLLFVASPDGGASGLFVMGAESERGNAAVSCATPTSREAASHAPAKLAGPSMSRAPPQLQQPIPYPPPSRAPVLSSQAAALVELRVRSAQHAALIQRIRVPTLLVHARDDPVAPTSTLPFSLLQANPWITTVLTRRGSHAVFMESASEVWRRPRLVVTERMPPADSMLSASSAAVAENMACFSGSGCDMSECVFGARDMPDEEPLSVSASSQRSHVSSPPPVSPTEGTIPRSPALIAAARSRNPFPPPQTKAKRVRCDGTSSSSTSINNSCSTDDFNDDGDSDAGALVEVLPVIDADADFMWQRSTSQCTTSSTHSLQQHQRVAAASMSQWLVRIDGTTWLERLIFEYVEKVILCQPSASSLIG</sequence>
<feature type="compositionally biased region" description="Polar residues" evidence="1">
    <location>
        <begin position="960"/>
        <end position="969"/>
    </location>
</feature>
<feature type="compositionally biased region" description="Polar residues" evidence="1">
    <location>
        <begin position="147"/>
        <end position="157"/>
    </location>
</feature>
<evidence type="ECO:0000313" key="3">
    <source>
        <dbReference type="EMBL" id="KAG5485623.1"/>
    </source>
</evidence>
<evidence type="ECO:0000256" key="2">
    <source>
        <dbReference type="SAM" id="Phobius"/>
    </source>
</evidence>
<dbReference type="RefSeq" id="XP_067065207.1">
    <property type="nucleotide sequence ID" value="XM_067208496.1"/>
</dbReference>
<feature type="region of interest" description="Disordered" evidence="1">
    <location>
        <begin position="1587"/>
        <end position="1630"/>
    </location>
</feature>
<accession>A0A836I039</accession>
<feature type="region of interest" description="Disordered" evidence="1">
    <location>
        <begin position="946"/>
        <end position="970"/>
    </location>
</feature>
<gene>
    <name evidence="3" type="ORF">LSCM4_06579</name>
</gene>
<keyword evidence="2" id="KW-0472">Membrane</keyword>
<feature type="region of interest" description="Disordered" evidence="1">
    <location>
        <begin position="891"/>
        <end position="918"/>
    </location>
</feature>
<dbReference type="SUPFAM" id="SSF53474">
    <property type="entry name" value="alpha/beta-Hydrolases"/>
    <property type="match status" value="1"/>
</dbReference>
<dbReference type="EMBL" id="JAFHLR010000010">
    <property type="protein sequence ID" value="KAG5485623.1"/>
    <property type="molecule type" value="Genomic_DNA"/>
</dbReference>
<feature type="compositionally biased region" description="Low complexity" evidence="1">
    <location>
        <begin position="1819"/>
        <end position="1833"/>
    </location>
</feature>
<feature type="region of interest" description="Disordered" evidence="1">
    <location>
        <begin position="755"/>
        <end position="822"/>
    </location>
</feature>
<dbReference type="InterPro" id="IPR029058">
    <property type="entry name" value="AB_hydrolase_fold"/>
</dbReference>
<keyword evidence="2" id="KW-1133">Transmembrane helix</keyword>
<feature type="compositionally biased region" description="Low complexity" evidence="1">
    <location>
        <begin position="1765"/>
        <end position="1776"/>
    </location>
</feature>
<dbReference type="KEGG" id="loi:92362430"/>
<evidence type="ECO:0000256" key="1">
    <source>
        <dbReference type="SAM" id="MobiDB-lite"/>
    </source>
</evidence>
<feature type="compositionally biased region" description="Polar residues" evidence="1">
    <location>
        <begin position="1321"/>
        <end position="1332"/>
    </location>
</feature>
<feature type="compositionally biased region" description="Basic and acidic residues" evidence="1">
    <location>
        <begin position="1345"/>
        <end position="1356"/>
    </location>
</feature>
<reference evidence="4" key="2">
    <citation type="journal article" date="2021" name="Sci. Data">
        <title>Chromosome-scale genome sequencing, assembly and annotation of six genomes from subfamily Leishmaniinae.</title>
        <authorList>
            <person name="Almutairi H."/>
            <person name="Urbaniak M.D."/>
            <person name="Bates M.D."/>
            <person name="Jariyapan N."/>
            <person name="Kwakye-Nuako G."/>
            <person name="Thomaz Soccol V."/>
            <person name="Al-Salem W.S."/>
            <person name="Dillon R.J."/>
            <person name="Bates P.A."/>
            <person name="Gatherer D."/>
        </authorList>
    </citation>
    <scope>NUCLEOTIDE SEQUENCE [LARGE SCALE GENOMIC DNA]</scope>
</reference>
<feature type="region of interest" description="Disordered" evidence="1">
    <location>
        <begin position="1392"/>
        <end position="1416"/>
    </location>
</feature>
<dbReference type="Gene3D" id="3.40.50.1820">
    <property type="entry name" value="alpha/beta hydrolase"/>
    <property type="match status" value="1"/>
</dbReference>
<name>A0A836I039_9TRYP</name>
<organism evidence="3 4">
    <name type="scientific">Leishmania orientalis</name>
    <dbReference type="NCBI Taxonomy" id="2249476"/>
    <lineage>
        <taxon>Eukaryota</taxon>
        <taxon>Discoba</taxon>
        <taxon>Euglenozoa</taxon>
        <taxon>Kinetoplastea</taxon>
        <taxon>Metakinetoplastina</taxon>
        <taxon>Trypanosomatida</taxon>
        <taxon>Trypanosomatidae</taxon>
        <taxon>Leishmaniinae</taxon>
        <taxon>Leishmania</taxon>
    </lineage>
</organism>
<feature type="transmembrane region" description="Helical" evidence="2">
    <location>
        <begin position="12"/>
        <end position="36"/>
    </location>
</feature>
<reference evidence="4" key="1">
    <citation type="journal article" date="2021" name="Microbiol. Resour. Announc.">
        <title>LGAAP: Leishmaniinae Genome Assembly and Annotation Pipeline.</title>
        <authorList>
            <person name="Almutairi H."/>
            <person name="Urbaniak M.D."/>
            <person name="Bates M.D."/>
            <person name="Jariyapan N."/>
            <person name="Kwakye-Nuako G."/>
            <person name="Thomaz-Soccol V."/>
            <person name="Al-Salem W.S."/>
            <person name="Dillon R.J."/>
            <person name="Bates P.A."/>
            <person name="Gatherer D."/>
        </authorList>
    </citation>
    <scope>NUCLEOTIDE SEQUENCE [LARGE SCALE GENOMIC DNA]</scope>
</reference>
<feature type="compositionally biased region" description="Acidic residues" evidence="1">
    <location>
        <begin position="177"/>
        <end position="186"/>
    </location>
</feature>
<evidence type="ECO:0000313" key="4">
    <source>
        <dbReference type="Proteomes" id="UP000674143"/>
    </source>
</evidence>
<protein>
    <submittedName>
        <fullName evidence="3">Uncharacterized protein</fullName>
    </submittedName>
</protein>
<feature type="compositionally biased region" description="Low complexity" evidence="1">
    <location>
        <begin position="812"/>
        <end position="821"/>
    </location>
</feature>
<dbReference type="GeneID" id="92362430"/>
<feature type="region of interest" description="Disordered" evidence="1">
    <location>
        <begin position="1311"/>
        <end position="1356"/>
    </location>
</feature>
<dbReference type="Proteomes" id="UP000674143">
    <property type="component" value="Unassembled WGS sequence"/>
</dbReference>
<feature type="region of interest" description="Disordered" evidence="1">
    <location>
        <begin position="143"/>
        <end position="194"/>
    </location>
</feature>
<feature type="region of interest" description="Disordered" evidence="1">
    <location>
        <begin position="1761"/>
        <end position="1835"/>
    </location>
</feature>